<dbReference type="InParanoid" id="A0A371R8A4"/>
<organism evidence="11 12">
    <name type="scientific">Parvularcula marina</name>
    <dbReference type="NCBI Taxonomy" id="2292771"/>
    <lineage>
        <taxon>Bacteria</taxon>
        <taxon>Pseudomonadati</taxon>
        <taxon>Pseudomonadota</taxon>
        <taxon>Alphaproteobacteria</taxon>
        <taxon>Parvularculales</taxon>
        <taxon>Parvularculaceae</taxon>
        <taxon>Parvularcula</taxon>
    </lineage>
</organism>
<dbReference type="EC" id="4.-.-.-" evidence="9"/>
<evidence type="ECO:0000256" key="7">
    <source>
        <dbReference type="ARBA" id="ARBA00023239"/>
    </source>
</evidence>
<comment type="catalytic activity">
    <reaction evidence="8 9">
        <text>7,8-dihydroneopterin 3'-triphosphate + H2O = 6-carboxy-5,6,7,8-tetrahydropterin + triphosphate + acetaldehyde + 2 H(+)</text>
        <dbReference type="Rhea" id="RHEA:27966"/>
        <dbReference type="ChEBI" id="CHEBI:15343"/>
        <dbReference type="ChEBI" id="CHEBI:15377"/>
        <dbReference type="ChEBI" id="CHEBI:15378"/>
        <dbReference type="ChEBI" id="CHEBI:18036"/>
        <dbReference type="ChEBI" id="CHEBI:58462"/>
        <dbReference type="ChEBI" id="CHEBI:61032"/>
        <dbReference type="EC" id="4.1.2.50"/>
    </reaction>
</comment>
<evidence type="ECO:0000256" key="5">
    <source>
        <dbReference type="ARBA" id="ARBA00022723"/>
    </source>
</evidence>
<keyword evidence="12" id="KW-1185">Reference proteome</keyword>
<evidence type="ECO:0000256" key="9">
    <source>
        <dbReference type="PIRNR" id="PIRNR006113"/>
    </source>
</evidence>
<dbReference type="FunCoup" id="A0A371R8A4">
    <property type="interactions" value="195"/>
</dbReference>
<comment type="function">
    <text evidence="1">Catalyzes the conversion of 7,8-dihydroneopterin triphosphate (H2NTP) to 6-carboxy-5,6,7,8-tetrahydropterin (CPH4) and acetaldehyde.</text>
</comment>
<proteinExistence type="inferred from homology"/>
<dbReference type="PANTHER" id="PTHR12589:SF7">
    <property type="entry name" value="6-PYRUVOYL TETRAHYDROBIOPTERIN SYNTHASE"/>
    <property type="match status" value="1"/>
</dbReference>
<evidence type="ECO:0000256" key="10">
    <source>
        <dbReference type="PIRSR" id="PIRSR006113-2"/>
    </source>
</evidence>
<dbReference type="UniPathway" id="UPA00391"/>
<evidence type="ECO:0000256" key="2">
    <source>
        <dbReference type="ARBA" id="ARBA00005061"/>
    </source>
</evidence>
<dbReference type="SUPFAM" id="SSF55620">
    <property type="entry name" value="Tetrahydrobiopterin biosynthesis enzymes-like"/>
    <property type="match status" value="1"/>
</dbReference>
<keyword evidence="9" id="KW-0671">Queuosine biosynthesis</keyword>
<feature type="binding site" evidence="10">
    <location>
        <position position="14"/>
    </location>
    <ligand>
        <name>Zn(2+)</name>
        <dbReference type="ChEBI" id="CHEBI:29105"/>
    </ligand>
</feature>
<dbReference type="InterPro" id="IPR007115">
    <property type="entry name" value="6-PTP_synth/QueD"/>
</dbReference>
<evidence type="ECO:0000256" key="6">
    <source>
        <dbReference type="ARBA" id="ARBA00022833"/>
    </source>
</evidence>
<sequence length="126" mass="14286">MFEQSYTFHFEAAHELGANVEDKPDHPYGHIHGHSFEVTVTLAAEDVGETGWVMDFAALKEECARVHARLDHRFLNTIEGLERPTLENIARYIHAVLSQSITDLYAVEVARPSLKERVKFCPVPGR</sequence>
<comment type="similarity">
    <text evidence="3 9">Belongs to the PTPS family. QueD subfamily.</text>
</comment>
<evidence type="ECO:0000313" key="12">
    <source>
        <dbReference type="Proteomes" id="UP000264589"/>
    </source>
</evidence>
<comment type="caution">
    <text evidence="11">The sequence shown here is derived from an EMBL/GenBank/DDBJ whole genome shotgun (WGS) entry which is preliminary data.</text>
</comment>
<dbReference type="PANTHER" id="PTHR12589">
    <property type="entry name" value="PYRUVOYL TETRAHYDROBIOPTERIN SYNTHASE"/>
    <property type="match status" value="1"/>
</dbReference>
<dbReference type="GO" id="GO:0046872">
    <property type="term" value="F:metal ion binding"/>
    <property type="evidence" value="ECO:0007669"/>
    <property type="project" value="UniProtKB-KW"/>
</dbReference>
<dbReference type="AlphaFoldDB" id="A0A371R8A4"/>
<evidence type="ECO:0000256" key="4">
    <source>
        <dbReference type="ARBA" id="ARBA00018141"/>
    </source>
</evidence>
<reference evidence="11 12" key="1">
    <citation type="submission" date="2018-08" db="EMBL/GenBank/DDBJ databases">
        <title>Parvularcula sp. SM1705, isolated from surface water of the South Sea China.</title>
        <authorList>
            <person name="Sun L."/>
        </authorList>
    </citation>
    <scope>NUCLEOTIDE SEQUENCE [LARGE SCALE GENOMIC DNA]</scope>
    <source>
        <strain evidence="11 12">SM1705</strain>
    </source>
</reference>
<evidence type="ECO:0000313" key="11">
    <source>
        <dbReference type="EMBL" id="RFB01693.1"/>
    </source>
</evidence>
<dbReference type="Gene3D" id="3.30.479.10">
    <property type="entry name" value="6-pyruvoyl tetrahydropterin synthase/QueD"/>
    <property type="match status" value="1"/>
</dbReference>
<keyword evidence="5 9" id="KW-0479">Metal-binding</keyword>
<dbReference type="EMBL" id="QUQO01000002">
    <property type="protein sequence ID" value="RFB01693.1"/>
    <property type="molecule type" value="Genomic_DNA"/>
</dbReference>
<dbReference type="Proteomes" id="UP000264589">
    <property type="component" value="Unassembled WGS sequence"/>
</dbReference>
<gene>
    <name evidence="11" type="ORF">DX908_15605</name>
</gene>
<dbReference type="Pfam" id="PF01242">
    <property type="entry name" value="PTPS"/>
    <property type="match status" value="1"/>
</dbReference>
<accession>A0A371R8A4</accession>
<keyword evidence="7 9" id="KW-0456">Lyase</keyword>
<dbReference type="RefSeq" id="WP_116393408.1">
    <property type="nucleotide sequence ID" value="NZ_QUQO01000002.1"/>
</dbReference>
<dbReference type="PIRSF" id="PIRSF006113">
    <property type="entry name" value="PTP_synth"/>
    <property type="match status" value="1"/>
</dbReference>
<comment type="pathway">
    <text evidence="2 9">Purine metabolism; 7-cyano-7-deazaguanine biosynthesis.</text>
</comment>
<keyword evidence="6 9" id="KW-0862">Zinc</keyword>
<evidence type="ECO:0000256" key="1">
    <source>
        <dbReference type="ARBA" id="ARBA00002285"/>
    </source>
</evidence>
<evidence type="ECO:0000256" key="3">
    <source>
        <dbReference type="ARBA" id="ARBA00008900"/>
    </source>
</evidence>
<evidence type="ECO:0000256" key="8">
    <source>
        <dbReference type="ARBA" id="ARBA00048807"/>
    </source>
</evidence>
<feature type="binding site" evidence="10">
    <location>
        <position position="34"/>
    </location>
    <ligand>
        <name>Zn(2+)</name>
        <dbReference type="ChEBI" id="CHEBI:29105"/>
    </ligand>
</feature>
<feature type="binding site" evidence="10">
    <location>
        <position position="32"/>
    </location>
    <ligand>
        <name>Zn(2+)</name>
        <dbReference type="ChEBI" id="CHEBI:29105"/>
    </ligand>
</feature>
<comment type="cofactor">
    <cofactor evidence="9 10">
        <name>Zn(2+)</name>
        <dbReference type="ChEBI" id="CHEBI:29105"/>
    </cofactor>
    <text evidence="9 10">Binds 1 zinc ion per subunit.</text>
</comment>
<dbReference type="OrthoDB" id="9804698at2"/>
<protein>
    <recommendedName>
        <fullName evidence="4 9">6-carboxy-5,6,7,8-tetrahydropterin synthase</fullName>
        <ecNumber evidence="9">4.-.-.-</ecNumber>
    </recommendedName>
</protein>
<name>A0A371R8A4_9PROT</name>
<dbReference type="GO" id="GO:0070497">
    <property type="term" value="F:6-carboxytetrahydropterin synthase activity"/>
    <property type="evidence" value="ECO:0007669"/>
    <property type="project" value="UniProtKB-EC"/>
</dbReference>
<dbReference type="GO" id="GO:0008616">
    <property type="term" value="P:tRNA queuosine(34) biosynthetic process"/>
    <property type="evidence" value="ECO:0007669"/>
    <property type="project" value="UniProtKB-KW"/>
</dbReference>
<dbReference type="InterPro" id="IPR038418">
    <property type="entry name" value="6-PTP_synth/QueD_sf"/>
</dbReference>